<proteinExistence type="inferred from homology"/>
<keyword evidence="2" id="KW-0413">Isomerase</keyword>
<dbReference type="PANTHER" id="PTHR43709">
    <property type="entry name" value="ACONITATE ISOMERASE-RELATED"/>
    <property type="match status" value="1"/>
</dbReference>
<evidence type="ECO:0000256" key="2">
    <source>
        <dbReference type="ARBA" id="ARBA00023235"/>
    </source>
</evidence>
<organism evidence="3 4">
    <name type="scientific">Sinomonas terrae</name>
    <dbReference type="NCBI Taxonomy" id="2908838"/>
    <lineage>
        <taxon>Bacteria</taxon>
        <taxon>Bacillati</taxon>
        <taxon>Actinomycetota</taxon>
        <taxon>Actinomycetes</taxon>
        <taxon>Micrococcales</taxon>
        <taxon>Micrococcaceae</taxon>
        <taxon>Sinomonas</taxon>
    </lineage>
</organism>
<protein>
    <submittedName>
        <fullName evidence="3">PrpF, AcnD-accessory</fullName>
    </submittedName>
</protein>
<dbReference type="SUPFAM" id="SSF54506">
    <property type="entry name" value="Diaminopimelate epimerase-like"/>
    <property type="match status" value="2"/>
</dbReference>
<gene>
    <name evidence="3" type="ORF">L0M17_02480</name>
</gene>
<dbReference type="PANTHER" id="PTHR43709:SF3">
    <property type="entry name" value="ISOMERASE YBHH-RELATED"/>
    <property type="match status" value="1"/>
</dbReference>
<evidence type="ECO:0000313" key="3">
    <source>
        <dbReference type="EMBL" id="MCH6468861.1"/>
    </source>
</evidence>
<dbReference type="EMBL" id="JAKZBV010000001">
    <property type="protein sequence ID" value="MCH6468861.1"/>
    <property type="molecule type" value="Genomic_DNA"/>
</dbReference>
<keyword evidence="4" id="KW-1185">Reference proteome</keyword>
<sequence length="396" mass="39992">MNPNPTEAMLDIAGAWVRGGTSKCWIFAAEAVEAAHLDLDVLLENALGSGDRRQVDGVGGATSTTSKVAVVSRSAQPGADVDYLFGQVGIEDRVVEWGSNCGNCATAVGLYAVQEGLVAIEGETTTVRLRNINTGAALQVAVATPGGLAPRAGQALVPGVGSGGVPVELTFHGPFDFAGAFPTGQARELVRAGEVAAEATIVKAGAPAILIDAHSVGMTGTESARDIAGMLPMLTGFRAAGAVLHGLIQPGEPAPNAVPKTGVVGPATDYRASDGTLIRAQDYDVAVRMLSMHAAHPAIGLTSAVAVATAAATPGTVVHSSACSRGNRLRIGTLSGVVEVEWTTSEDGSIEGVSLHRAARRLATAILHVPTAADPRLIKAAAGDSKASTAKLAVPA</sequence>
<dbReference type="RefSeq" id="WP_241050903.1">
    <property type="nucleotide sequence ID" value="NZ_JAKZBV010000001.1"/>
</dbReference>
<evidence type="ECO:0000256" key="1">
    <source>
        <dbReference type="ARBA" id="ARBA00007673"/>
    </source>
</evidence>
<evidence type="ECO:0000313" key="4">
    <source>
        <dbReference type="Proteomes" id="UP001202922"/>
    </source>
</evidence>
<name>A0ABS9TWR0_9MICC</name>
<dbReference type="Pfam" id="PF04303">
    <property type="entry name" value="PrpF"/>
    <property type="match status" value="1"/>
</dbReference>
<dbReference type="Proteomes" id="UP001202922">
    <property type="component" value="Unassembled WGS sequence"/>
</dbReference>
<comment type="caution">
    <text evidence="3">The sequence shown here is derived from an EMBL/GenBank/DDBJ whole genome shotgun (WGS) entry which is preliminary data.</text>
</comment>
<reference evidence="3 4" key="1">
    <citation type="submission" date="2022-03" db="EMBL/GenBank/DDBJ databases">
        <title>Sinomonas sp. isolated from a soil.</title>
        <authorList>
            <person name="Han J."/>
            <person name="Kim D.-U."/>
        </authorList>
    </citation>
    <scope>NUCLEOTIDE SEQUENCE [LARGE SCALE GENOMIC DNA]</scope>
    <source>
        <strain evidence="3 4">5-5</strain>
    </source>
</reference>
<accession>A0ABS9TWR0</accession>
<dbReference type="InterPro" id="IPR007400">
    <property type="entry name" value="PrpF-like"/>
</dbReference>
<comment type="similarity">
    <text evidence="1">Belongs to the PrpF family.</text>
</comment>
<dbReference type="Gene3D" id="3.10.310.10">
    <property type="entry name" value="Diaminopimelate Epimerase, Chain A, domain 1"/>
    <property type="match status" value="2"/>
</dbReference>